<comment type="catalytic activity">
    <reaction evidence="6">
        <text>cis-stilbene oxide + H2O = (1R,2R)-hydrobenzoin</text>
        <dbReference type="Rhea" id="RHEA:23900"/>
        <dbReference type="ChEBI" id="CHEBI:15377"/>
        <dbReference type="ChEBI" id="CHEBI:50004"/>
        <dbReference type="ChEBI" id="CHEBI:50014"/>
        <dbReference type="EC" id="3.3.2.9"/>
    </reaction>
</comment>
<dbReference type="AlphaFoldDB" id="A0ABD1EGP6"/>
<dbReference type="GO" id="GO:0033961">
    <property type="term" value="F:cis-stilbene-oxide hydrolase activity"/>
    <property type="evidence" value="ECO:0007669"/>
    <property type="project" value="UniProtKB-UniRule"/>
</dbReference>
<evidence type="ECO:0000256" key="2">
    <source>
        <dbReference type="ARBA" id="ARBA00004111"/>
    </source>
</evidence>
<dbReference type="InterPro" id="IPR029058">
    <property type="entry name" value="AB_hydrolase_fold"/>
</dbReference>
<dbReference type="EC" id="3.3.2.9" evidence="6"/>
<dbReference type="InterPro" id="IPR010497">
    <property type="entry name" value="Epoxide_hydro_N"/>
</dbReference>
<feature type="active site" description="Nucleophile" evidence="7">
    <location>
        <position position="228"/>
    </location>
</feature>
<feature type="active site" description="Proton acceptor" evidence="7">
    <location>
        <position position="429"/>
    </location>
</feature>
<evidence type="ECO:0000256" key="8">
    <source>
        <dbReference type="SAM" id="Phobius"/>
    </source>
</evidence>
<dbReference type="PANTHER" id="PTHR21661:SF35">
    <property type="entry name" value="EPOXIDE HYDROLASE"/>
    <property type="match status" value="1"/>
</dbReference>
<reference evidence="10 11" key="1">
    <citation type="submission" date="2024-05" db="EMBL/GenBank/DDBJ databases">
        <title>Genetic variation in Jamaican populations of the coffee berry borer (Hypothenemus hampei).</title>
        <authorList>
            <person name="Errbii M."/>
            <person name="Myrie A."/>
        </authorList>
    </citation>
    <scope>NUCLEOTIDE SEQUENCE [LARGE SCALE GENOMIC DNA]</scope>
    <source>
        <strain evidence="10">JA-Hopewell-2020-01-JO</strain>
        <tissue evidence="10">Whole body</tissue>
    </source>
</reference>
<comment type="subcellular location">
    <subcellularLocation>
        <location evidence="6">Endoplasmic reticulum membrane</location>
    </subcellularLocation>
    <subcellularLocation>
        <location evidence="2">Microsome membrane</location>
        <topology evidence="2">Single-pass membrane protein</topology>
    </subcellularLocation>
</comment>
<dbReference type="PIRSF" id="PIRSF001112">
    <property type="entry name" value="Epoxide_hydrolase"/>
    <property type="match status" value="1"/>
</dbReference>
<dbReference type="Pfam" id="PF06441">
    <property type="entry name" value="EHN"/>
    <property type="match status" value="1"/>
</dbReference>
<keyword evidence="8" id="KW-1133">Transmembrane helix</keyword>
<keyword evidence="8" id="KW-0812">Transmembrane</keyword>
<keyword evidence="6" id="KW-0256">Endoplasmic reticulum</keyword>
<evidence type="ECO:0000256" key="1">
    <source>
        <dbReference type="ARBA" id="ARBA00000221"/>
    </source>
</evidence>
<dbReference type="SUPFAM" id="SSF53474">
    <property type="entry name" value="alpha/beta-Hydrolases"/>
    <property type="match status" value="1"/>
</dbReference>
<protein>
    <recommendedName>
        <fullName evidence="6">Epoxide hydrolase</fullName>
        <ecNumber evidence="6">3.3.2.9</ecNumber>
    </recommendedName>
</protein>
<keyword evidence="11" id="KW-1185">Reference proteome</keyword>
<dbReference type="GO" id="GO:0005789">
    <property type="term" value="C:endoplasmic reticulum membrane"/>
    <property type="evidence" value="ECO:0007669"/>
    <property type="project" value="UniProtKB-SubCell"/>
</dbReference>
<sequence length="457" mass="52562">MAFVLITSSLFIVILSSLGLLLMKILTRKPLKKLNENTYWGPGERPKTLDTTIREFEIEVPKEVLEDLQWRLDRLRPLIPPLEGIQQQYGMNTNLLKVVIDYWKNKYNWTERQNYLNQFPQFKTNIQGLDIHYLHVKPQNPCNKKVLPLLILHGWPGSVREFYSMIPILTTPTEDREFVFEVIAPHIPGYGFSQAAAKPGLNPAEIAVIMKNLMNRLGFKKFYCQGGDFGAIILQSLCILYPENVLGFHTNMASIQTPMAYIKYFLGVLYPNWVTRPEHRMRIYPLSRSFKRRLRETGYLHIQATKPDTIGVALTDSPAGLLAYILEKFTTGTNSAWQAREDGGLLEAWNYTDLLDNVMIYWITGSATTSFRLYAETFNDENLKEGLLRHPLQVPTAIARYTRDFYVADSIIDELFPNNVYLSDIDGGHFAAFQLPEVFANDVFCAVDKFEKININK</sequence>
<feature type="domain" description="Epoxide hydrolase N-terminal" evidence="9">
    <location>
        <begin position="53"/>
        <end position="162"/>
    </location>
</feature>
<keyword evidence="4 6" id="KW-0058">Aromatic hydrocarbons catabolism</keyword>
<accession>A0ABD1EGP6</accession>
<name>A0ABD1EGP6_HYPHA</name>
<evidence type="ECO:0000256" key="7">
    <source>
        <dbReference type="PIRSR" id="PIRSR001112-1"/>
    </source>
</evidence>
<evidence type="ECO:0000259" key="9">
    <source>
        <dbReference type="Pfam" id="PF06441"/>
    </source>
</evidence>
<dbReference type="EMBL" id="JBDJPC010000007">
    <property type="protein sequence ID" value="KAL1493872.1"/>
    <property type="molecule type" value="Genomic_DNA"/>
</dbReference>
<evidence type="ECO:0000313" key="10">
    <source>
        <dbReference type="EMBL" id="KAL1493872.1"/>
    </source>
</evidence>
<gene>
    <name evidence="10" type="ORF">ABEB36_009556</name>
</gene>
<evidence type="ECO:0000256" key="4">
    <source>
        <dbReference type="ARBA" id="ARBA00022797"/>
    </source>
</evidence>
<evidence type="ECO:0000256" key="3">
    <source>
        <dbReference type="ARBA" id="ARBA00010088"/>
    </source>
</evidence>
<keyword evidence="6 8" id="KW-0472">Membrane</keyword>
<keyword evidence="5 6" id="KW-0378">Hydrolase</keyword>
<feature type="transmembrane region" description="Helical" evidence="8">
    <location>
        <begin position="6"/>
        <end position="26"/>
    </location>
</feature>
<proteinExistence type="inferred from homology"/>
<comment type="similarity">
    <text evidence="3 6">Belongs to the peptidase S33 family.</text>
</comment>
<organism evidence="10 11">
    <name type="scientific">Hypothenemus hampei</name>
    <name type="common">Coffee berry borer</name>
    <dbReference type="NCBI Taxonomy" id="57062"/>
    <lineage>
        <taxon>Eukaryota</taxon>
        <taxon>Metazoa</taxon>
        <taxon>Ecdysozoa</taxon>
        <taxon>Arthropoda</taxon>
        <taxon>Hexapoda</taxon>
        <taxon>Insecta</taxon>
        <taxon>Pterygota</taxon>
        <taxon>Neoptera</taxon>
        <taxon>Endopterygota</taxon>
        <taxon>Coleoptera</taxon>
        <taxon>Polyphaga</taxon>
        <taxon>Cucujiformia</taxon>
        <taxon>Curculionidae</taxon>
        <taxon>Scolytinae</taxon>
        <taxon>Hypothenemus</taxon>
    </lineage>
</organism>
<dbReference type="InterPro" id="IPR016292">
    <property type="entry name" value="Epoxide_hydrolase"/>
</dbReference>
<dbReference type="PANTHER" id="PTHR21661">
    <property type="entry name" value="EPOXIDE HYDROLASE 1-RELATED"/>
    <property type="match status" value="1"/>
</dbReference>
<evidence type="ECO:0000256" key="5">
    <source>
        <dbReference type="ARBA" id="ARBA00022801"/>
    </source>
</evidence>
<evidence type="ECO:0000313" key="11">
    <source>
        <dbReference type="Proteomes" id="UP001566132"/>
    </source>
</evidence>
<feature type="active site" description="Proton donor" evidence="7">
    <location>
        <position position="374"/>
    </location>
</feature>
<comment type="catalytic activity">
    <reaction evidence="1 6">
        <text>1-(4-methoxyphenyl)-N-methyl-N-[(3-methyloxetan-3-yl)methyl]methanamine + H2O = 2-{[(4-methoxybenzyl)(methyl)amino]methyl}-2-methylpropane-1,3-diol</text>
        <dbReference type="Rhea" id="RHEA:55764"/>
        <dbReference type="ChEBI" id="CHEBI:15377"/>
        <dbReference type="ChEBI" id="CHEBI:139161"/>
        <dbReference type="ChEBI" id="CHEBI:139164"/>
        <dbReference type="EC" id="3.3.2.9"/>
    </reaction>
</comment>
<comment type="caution">
    <text evidence="10">The sequence shown here is derived from an EMBL/GenBank/DDBJ whole genome shotgun (WGS) entry which is preliminary data.</text>
</comment>
<evidence type="ECO:0000256" key="6">
    <source>
        <dbReference type="PIRNR" id="PIRNR001112"/>
    </source>
</evidence>
<dbReference type="InterPro" id="IPR000639">
    <property type="entry name" value="Epox_hydrolase-like"/>
</dbReference>
<comment type="function">
    <text evidence="6">Catalyzes juvenile hormone hydrolysis.</text>
</comment>
<dbReference type="Gene3D" id="3.40.50.1820">
    <property type="entry name" value="alpha/beta hydrolase"/>
    <property type="match status" value="1"/>
</dbReference>
<dbReference type="PRINTS" id="PR00412">
    <property type="entry name" value="EPOXHYDRLASE"/>
</dbReference>
<dbReference type="Proteomes" id="UP001566132">
    <property type="component" value="Unassembled WGS sequence"/>
</dbReference>